<name>A0A9N9S1S2_9DIPT</name>
<accession>A0A9N9S1S2</accession>
<dbReference type="EMBL" id="OU895879">
    <property type="protein sequence ID" value="CAG9808433.1"/>
    <property type="molecule type" value="Genomic_DNA"/>
</dbReference>
<dbReference type="Proteomes" id="UP001153620">
    <property type="component" value="Chromosome 3"/>
</dbReference>
<proteinExistence type="predicted"/>
<dbReference type="SUPFAM" id="SSF57850">
    <property type="entry name" value="RING/U-box"/>
    <property type="match status" value="1"/>
</dbReference>
<reference evidence="1" key="1">
    <citation type="submission" date="2022-01" db="EMBL/GenBank/DDBJ databases">
        <authorList>
            <person name="King R."/>
        </authorList>
    </citation>
    <scope>NUCLEOTIDE SEQUENCE</scope>
</reference>
<dbReference type="AlphaFoldDB" id="A0A9N9S1S2"/>
<reference evidence="1" key="2">
    <citation type="submission" date="2022-10" db="EMBL/GenBank/DDBJ databases">
        <authorList>
            <consortium name="ENA_rothamsted_submissions"/>
            <consortium name="culmorum"/>
            <person name="King R."/>
        </authorList>
    </citation>
    <scope>NUCLEOTIDE SEQUENCE</scope>
</reference>
<sequence length="177" mass="20404">MAFQCSICLSANFNQFNTIDCGHTLQADCLMTQQTEIHLNCLESRLESLTLSRPEEGQARQQEDTKYQQELKIAKMEMKATCENLENILTLNLDSLDCLKNLKTQLIRESNMEVASEIGERVYGNLLSYLRMENPNASEDLLPPNVFEMNEHAIENYIESYRNIRTAFAELKEIELD</sequence>
<gene>
    <name evidence="1" type="ORF">CHIRRI_LOCUS11273</name>
</gene>
<evidence type="ECO:0000313" key="2">
    <source>
        <dbReference type="Proteomes" id="UP001153620"/>
    </source>
</evidence>
<protein>
    <submittedName>
        <fullName evidence="1">Uncharacterized protein</fullName>
    </submittedName>
</protein>
<evidence type="ECO:0000313" key="1">
    <source>
        <dbReference type="EMBL" id="CAG9808433.1"/>
    </source>
</evidence>
<organism evidence="1 2">
    <name type="scientific">Chironomus riparius</name>
    <dbReference type="NCBI Taxonomy" id="315576"/>
    <lineage>
        <taxon>Eukaryota</taxon>
        <taxon>Metazoa</taxon>
        <taxon>Ecdysozoa</taxon>
        <taxon>Arthropoda</taxon>
        <taxon>Hexapoda</taxon>
        <taxon>Insecta</taxon>
        <taxon>Pterygota</taxon>
        <taxon>Neoptera</taxon>
        <taxon>Endopterygota</taxon>
        <taxon>Diptera</taxon>
        <taxon>Nematocera</taxon>
        <taxon>Chironomoidea</taxon>
        <taxon>Chironomidae</taxon>
        <taxon>Chironominae</taxon>
        <taxon>Chironomus</taxon>
    </lineage>
</organism>
<keyword evidence="2" id="KW-1185">Reference proteome</keyword>